<evidence type="ECO:0000256" key="1">
    <source>
        <dbReference type="SAM" id="Phobius"/>
    </source>
</evidence>
<keyword evidence="1" id="KW-1133">Transmembrane helix</keyword>
<sequence length="196" mass="20932">MSPTSRRMRDPSLADKYLRLRREWDLYKSSVTRRPRPYHSAAYLDRTASAAAPDLLHLLLKSSPRTLVSSLQDTGHPPRPPLGGGCRRLLEAFEKAKASEMSAAAAGSPVTSCSCSSLSTLAWSGGGQKEGDLLLLPSATSSSYCSESDAAAGDERTEWMVRVGWFAFAVAAFVMGVISFGAVLGSEDAVAFVTPT</sequence>
<dbReference type="EMBL" id="JADCNM010000013">
    <property type="protein sequence ID" value="KAG0456604.1"/>
    <property type="molecule type" value="Genomic_DNA"/>
</dbReference>
<reference evidence="2 3" key="1">
    <citation type="journal article" date="2020" name="Nat. Food">
        <title>A phased Vanilla planifolia genome enables genetic improvement of flavour and production.</title>
        <authorList>
            <person name="Hasing T."/>
            <person name="Tang H."/>
            <person name="Brym M."/>
            <person name="Khazi F."/>
            <person name="Huang T."/>
            <person name="Chambers A.H."/>
        </authorList>
    </citation>
    <scope>NUCLEOTIDE SEQUENCE [LARGE SCALE GENOMIC DNA]</scope>
    <source>
        <tissue evidence="2">Leaf</tissue>
    </source>
</reference>
<organism evidence="2 3">
    <name type="scientific">Vanilla planifolia</name>
    <name type="common">Vanilla</name>
    <dbReference type="NCBI Taxonomy" id="51239"/>
    <lineage>
        <taxon>Eukaryota</taxon>
        <taxon>Viridiplantae</taxon>
        <taxon>Streptophyta</taxon>
        <taxon>Embryophyta</taxon>
        <taxon>Tracheophyta</taxon>
        <taxon>Spermatophyta</taxon>
        <taxon>Magnoliopsida</taxon>
        <taxon>Liliopsida</taxon>
        <taxon>Asparagales</taxon>
        <taxon>Orchidaceae</taxon>
        <taxon>Vanilloideae</taxon>
        <taxon>Vanilleae</taxon>
        <taxon>Vanilla</taxon>
    </lineage>
</organism>
<comment type="caution">
    <text evidence="2">The sequence shown here is derived from an EMBL/GenBank/DDBJ whole genome shotgun (WGS) entry which is preliminary data.</text>
</comment>
<protein>
    <submittedName>
        <fullName evidence="2">Uncharacterized protein</fullName>
    </submittedName>
</protein>
<dbReference type="AlphaFoldDB" id="A0A835PNF4"/>
<feature type="transmembrane region" description="Helical" evidence="1">
    <location>
        <begin position="163"/>
        <end position="184"/>
    </location>
</feature>
<dbReference type="Proteomes" id="UP000639772">
    <property type="component" value="Chromosome 13"/>
</dbReference>
<keyword evidence="1" id="KW-0472">Membrane</keyword>
<accession>A0A835PNF4</accession>
<gene>
    <name evidence="2" type="ORF">HPP92_024392</name>
</gene>
<keyword evidence="1" id="KW-0812">Transmembrane</keyword>
<evidence type="ECO:0000313" key="2">
    <source>
        <dbReference type="EMBL" id="KAG0456604.1"/>
    </source>
</evidence>
<evidence type="ECO:0000313" key="3">
    <source>
        <dbReference type="Proteomes" id="UP000639772"/>
    </source>
</evidence>
<proteinExistence type="predicted"/>
<name>A0A835PNF4_VANPL</name>